<protein>
    <submittedName>
        <fullName evidence="6">Threonyl/alanyl tRNA synthetase SAD</fullName>
    </submittedName>
</protein>
<dbReference type="PROSITE" id="PS50860">
    <property type="entry name" value="AA_TRNA_LIGASE_II_ALA"/>
    <property type="match status" value="1"/>
</dbReference>
<keyword evidence="7" id="KW-1185">Reference proteome</keyword>
<dbReference type="Proteomes" id="UP000001903">
    <property type="component" value="Plasmid pHTUR03"/>
</dbReference>
<dbReference type="GO" id="GO:0004813">
    <property type="term" value="F:alanine-tRNA ligase activity"/>
    <property type="evidence" value="ECO:0007669"/>
    <property type="project" value="InterPro"/>
</dbReference>
<dbReference type="GeneID" id="8745511"/>
<geneLocation type="plasmid" evidence="6 7">
    <name>pHTUR03</name>
</geneLocation>
<evidence type="ECO:0000259" key="5">
    <source>
        <dbReference type="PROSITE" id="PS50860"/>
    </source>
</evidence>
<keyword evidence="6" id="KW-0436">Ligase</keyword>
<keyword evidence="6" id="KW-0030">Aminoacyl-tRNA synthetase</keyword>
<reference evidence="6 7" key="1">
    <citation type="journal article" date="2010" name="Stand. Genomic Sci.">
        <title>Complete genome sequence of Haloterrigena turkmenica type strain (4k).</title>
        <authorList>
            <person name="Saunders E."/>
            <person name="Tindall B.J."/>
            <person name="Fahnrich R."/>
            <person name="Lapidus A."/>
            <person name="Copeland A."/>
            <person name="Del Rio T.G."/>
            <person name="Lucas S."/>
            <person name="Chen F."/>
            <person name="Tice H."/>
            <person name="Cheng J.F."/>
            <person name="Han C."/>
            <person name="Detter J.C."/>
            <person name="Bruce D."/>
            <person name="Goodwin L."/>
            <person name="Chain P."/>
            <person name="Pitluck S."/>
            <person name="Pati A."/>
            <person name="Ivanova N."/>
            <person name="Mavromatis K."/>
            <person name="Chen A."/>
            <person name="Palaniappan K."/>
            <person name="Land M."/>
            <person name="Hauser L."/>
            <person name="Chang Y.J."/>
            <person name="Jeffries C.D."/>
            <person name="Brettin T."/>
            <person name="Rohde M."/>
            <person name="Goker M."/>
            <person name="Bristow J."/>
            <person name="Eisen J.A."/>
            <person name="Markowitz V."/>
            <person name="Hugenholtz P."/>
            <person name="Klenk H.P."/>
            <person name="Kyrpides N.C."/>
        </authorList>
    </citation>
    <scope>NUCLEOTIDE SEQUENCE [LARGE SCALE GENOMIC DNA]</scope>
    <source>
        <strain evidence="7">ATCC 51198 / DSM 5511 / JCM 9101 / NCIMB 13204 / VKM B-1734 / 4k</strain>
    </source>
</reference>
<dbReference type="KEGG" id="htu:Htur_4881"/>
<dbReference type="Gene3D" id="2.40.30.130">
    <property type="match status" value="1"/>
</dbReference>
<keyword evidence="3" id="KW-0479">Metal-binding</keyword>
<dbReference type="SMART" id="SM00863">
    <property type="entry name" value="tRNA_SAD"/>
    <property type="match status" value="1"/>
</dbReference>
<proteinExistence type="predicted"/>
<dbReference type="GO" id="GO:0002161">
    <property type="term" value="F:aminoacyl-tRNA deacylase activity"/>
    <property type="evidence" value="ECO:0007669"/>
    <property type="project" value="UniProtKB-ARBA"/>
</dbReference>
<dbReference type="GO" id="GO:0003676">
    <property type="term" value="F:nucleic acid binding"/>
    <property type="evidence" value="ECO:0007669"/>
    <property type="project" value="InterPro"/>
</dbReference>
<accession>D2S2N4</accession>
<dbReference type="GO" id="GO:0005737">
    <property type="term" value="C:cytoplasm"/>
    <property type="evidence" value="ECO:0007669"/>
    <property type="project" value="UniProtKB-SubCell"/>
</dbReference>
<keyword evidence="6" id="KW-0614">Plasmid</keyword>
<dbReference type="Gene3D" id="3.30.980.10">
    <property type="entry name" value="Threonyl-trna Synthetase, Chain A, domain 2"/>
    <property type="match status" value="1"/>
</dbReference>
<keyword evidence="4" id="KW-0862">Zinc</keyword>
<dbReference type="HOGENOM" id="CLU_004485_3_2_2"/>
<dbReference type="SUPFAM" id="SSF50447">
    <property type="entry name" value="Translation proteins"/>
    <property type="match status" value="1"/>
</dbReference>
<organism evidence="6 7">
    <name type="scientific">Haloterrigena turkmenica (strain ATCC 51198 / DSM 5511 / JCM 9101 / NCIMB 13204 / VKM B-1734 / 4k)</name>
    <name type="common">Halococcus turkmenicus</name>
    <dbReference type="NCBI Taxonomy" id="543526"/>
    <lineage>
        <taxon>Archaea</taxon>
        <taxon>Methanobacteriati</taxon>
        <taxon>Methanobacteriota</taxon>
        <taxon>Stenosarchaea group</taxon>
        <taxon>Halobacteria</taxon>
        <taxon>Halobacteriales</taxon>
        <taxon>Natrialbaceae</taxon>
        <taxon>Haloterrigena</taxon>
    </lineage>
</organism>
<dbReference type="InterPro" id="IPR018165">
    <property type="entry name" value="Ala-tRNA-synth_IIc_core"/>
</dbReference>
<evidence type="ECO:0000313" key="7">
    <source>
        <dbReference type="Proteomes" id="UP000001903"/>
    </source>
</evidence>
<dbReference type="Pfam" id="PF07973">
    <property type="entry name" value="tRNA_SAD"/>
    <property type="match status" value="1"/>
</dbReference>
<dbReference type="RefSeq" id="WP_012945874.1">
    <property type="nucleotide sequence ID" value="NC_013746.1"/>
</dbReference>
<evidence type="ECO:0000256" key="3">
    <source>
        <dbReference type="ARBA" id="ARBA00022723"/>
    </source>
</evidence>
<dbReference type="Pfam" id="PF01411">
    <property type="entry name" value="tRNA-synt_2c"/>
    <property type="match status" value="1"/>
</dbReference>
<dbReference type="GO" id="GO:0046872">
    <property type="term" value="F:metal ion binding"/>
    <property type="evidence" value="ECO:0007669"/>
    <property type="project" value="UniProtKB-KW"/>
</dbReference>
<sequence length="239" mass="26531">MTELRYLPDADDVTSFQATVTEATQEYLVLDGTYFYPEGGGQPADRGQLSWDGGSATIRDVRKNHGDVRHYVEAIEGTVPDSGTCITGEIDAQRRERLRRMHTAQHVVSKVVLDMFDAATVGNQVHVDRSHIDFEPADFDATDVATIERESNRIVDADFQVTKAERQRTEVEAETPEGRTQFDQIPDSVDPLRVVEIDTFDLCPCGGTHVDHTGAIGPIYITDRSSKGDVESIEFELGE</sequence>
<dbReference type="InterPro" id="IPR012947">
    <property type="entry name" value="tRNA_SAD"/>
</dbReference>
<dbReference type="PANTHER" id="PTHR43462:SF1">
    <property type="entry name" value="ALANYL-TRNA EDITING PROTEIN AARSD1"/>
    <property type="match status" value="1"/>
</dbReference>
<dbReference type="InterPro" id="IPR051335">
    <property type="entry name" value="Alanyl-tRNA_Editing_Enzymes"/>
</dbReference>
<dbReference type="InterPro" id="IPR018164">
    <property type="entry name" value="Ala-tRNA-synth_IIc_N"/>
</dbReference>
<dbReference type="AlphaFoldDB" id="D2S2N4"/>
<dbReference type="PANTHER" id="PTHR43462">
    <property type="entry name" value="ALANYL-TRNA EDITING PROTEIN"/>
    <property type="match status" value="1"/>
</dbReference>
<feature type="domain" description="Alanyl-transfer RNA synthetases family profile" evidence="5">
    <location>
        <begin position="1"/>
        <end position="226"/>
    </location>
</feature>
<dbReference type="GO" id="GO:0006419">
    <property type="term" value="P:alanyl-tRNA aminoacylation"/>
    <property type="evidence" value="ECO:0007669"/>
    <property type="project" value="InterPro"/>
</dbReference>
<evidence type="ECO:0000256" key="1">
    <source>
        <dbReference type="ARBA" id="ARBA00001947"/>
    </source>
</evidence>
<name>D2S2N4_HALTV</name>
<gene>
    <name evidence="6" type="ordered locus">Htur_4881</name>
</gene>
<evidence type="ECO:0000313" key="6">
    <source>
        <dbReference type="EMBL" id="ADB63631.1"/>
    </source>
</evidence>
<dbReference type="InterPro" id="IPR009000">
    <property type="entry name" value="Transl_B-barrel_sf"/>
</dbReference>
<dbReference type="OrthoDB" id="11392at2157"/>
<comment type="subcellular location">
    <subcellularLocation>
        <location evidence="2">Cytoplasm</location>
    </subcellularLocation>
</comment>
<evidence type="ECO:0000256" key="4">
    <source>
        <dbReference type="ARBA" id="ARBA00022833"/>
    </source>
</evidence>
<evidence type="ECO:0000256" key="2">
    <source>
        <dbReference type="ARBA" id="ARBA00004496"/>
    </source>
</evidence>
<dbReference type="SUPFAM" id="SSF55186">
    <property type="entry name" value="ThrRS/AlaRS common domain"/>
    <property type="match status" value="1"/>
</dbReference>
<dbReference type="InterPro" id="IPR018163">
    <property type="entry name" value="Thr/Ala-tRNA-synth_IIc_edit"/>
</dbReference>
<comment type="cofactor">
    <cofactor evidence="1">
        <name>Zn(2+)</name>
        <dbReference type="ChEBI" id="CHEBI:29105"/>
    </cofactor>
</comment>
<dbReference type="GO" id="GO:0005524">
    <property type="term" value="F:ATP binding"/>
    <property type="evidence" value="ECO:0007669"/>
    <property type="project" value="InterPro"/>
</dbReference>
<dbReference type="EMBL" id="CP001863">
    <property type="protein sequence ID" value="ADB63631.1"/>
    <property type="molecule type" value="Genomic_DNA"/>
</dbReference>